<name>U1NFX5_9EURY</name>
<sequence>MSDSDDDEVIGSIAGNSTATYDQIRVEMESGEFVVTGFYLETETVYRAEMLSIGGVEVQGLTGKLELNNADNKYLWLITEESGSIQIRNEKPE</sequence>
<dbReference type="STRING" id="1238425.J07HQW2_02464"/>
<reference evidence="1 2" key="1">
    <citation type="journal article" date="2013" name="PLoS ONE">
        <title>Assembly-driven community genomics of a hypersaline microbial ecosystem.</title>
        <authorList>
            <person name="Podell S."/>
            <person name="Ugalde J.A."/>
            <person name="Narasingarao P."/>
            <person name="Banfield J.F."/>
            <person name="Heidelberg K.B."/>
            <person name="Allen E.E."/>
        </authorList>
    </citation>
    <scope>NUCLEOTIDE SEQUENCE [LARGE SCALE GENOMIC DNA]</scope>
    <source>
        <strain evidence="2">J07HQW2</strain>
    </source>
</reference>
<dbReference type="AlphaFoldDB" id="U1NFX5"/>
<protein>
    <submittedName>
        <fullName evidence="1">Uncharacterized protein</fullName>
    </submittedName>
</protein>
<accession>U1NFX5</accession>
<dbReference type="Proteomes" id="UP000030710">
    <property type="component" value="Unassembled WGS sequence"/>
</dbReference>
<evidence type="ECO:0000313" key="2">
    <source>
        <dbReference type="Proteomes" id="UP000030710"/>
    </source>
</evidence>
<gene>
    <name evidence="1" type="ORF">J07HQW2_02464</name>
</gene>
<dbReference type="RefSeq" id="WP_021055471.1">
    <property type="nucleotide sequence ID" value="NZ_KE356561.1"/>
</dbReference>
<dbReference type="EMBL" id="KE356561">
    <property type="protein sequence ID" value="ERG96000.1"/>
    <property type="molecule type" value="Genomic_DNA"/>
</dbReference>
<evidence type="ECO:0000313" key="1">
    <source>
        <dbReference type="EMBL" id="ERG96000.1"/>
    </source>
</evidence>
<dbReference type="HOGENOM" id="CLU_2392829_0_0_2"/>
<organism evidence="1 2">
    <name type="scientific">Haloquadratum walsbyi J07HQW2</name>
    <dbReference type="NCBI Taxonomy" id="1238425"/>
    <lineage>
        <taxon>Archaea</taxon>
        <taxon>Methanobacteriati</taxon>
        <taxon>Methanobacteriota</taxon>
        <taxon>Stenosarchaea group</taxon>
        <taxon>Halobacteria</taxon>
        <taxon>Halobacteriales</taxon>
        <taxon>Haloferacaceae</taxon>
        <taxon>Haloquadratum</taxon>
    </lineage>
</organism>
<proteinExistence type="predicted"/>